<comment type="caution">
    <text evidence="2">The sequence shown here is derived from an EMBL/GenBank/DDBJ whole genome shotgun (WGS) entry which is preliminary data.</text>
</comment>
<sequence length="177" mass="18827">MTVANERGSRWAGGDILLLVVAIVLGVGVAAVFAVSAFISIDTAREAEARIGASFELADLREGDCVSELPQYVPTDFTVVDCAEPHAAEFVFFVDQTDAVDSNLGDRALAALADTYCDTTFTYRINISEDVDDLPNAAVNGYVGSRATFAGGTRFQCFLFNTTGEPLVGAYYVDDGV</sequence>
<evidence type="ECO:0000313" key="2">
    <source>
        <dbReference type="EMBL" id="GHF26266.1"/>
    </source>
</evidence>
<dbReference type="Proteomes" id="UP000617531">
    <property type="component" value="Unassembled WGS sequence"/>
</dbReference>
<feature type="transmembrane region" description="Helical" evidence="1">
    <location>
        <begin position="16"/>
        <end position="41"/>
    </location>
</feature>
<keyword evidence="1" id="KW-0812">Transmembrane</keyword>
<protein>
    <recommendedName>
        <fullName evidence="4">Septum formation-related domain-containing protein</fullName>
    </recommendedName>
</protein>
<gene>
    <name evidence="2" type="ORF">GCM10011600_29110</name>
</gene>
<reference evidence="2" key="2">
    <citation type="submission" date="2020-09" db="EMBL/GenBank/DDBJ databases">
        <authorList>
            <person name="Sun Q."/>
            <person name="Zhou Y."/>
        </authorList>
    </citation>
    <scope>NUCLEOTIDE SEQUENCE</scope>
    <source>
        <strain evidence="2">CGMCC 1.16548</strain>
    </source>
</reference>
<proteinExistence type="predicted"/>
<dbReference type="EMBL" id="BNAI01000011">
    <property type="protein sequence ID" value="GHF26266.1"/>
    <property type="molecule type" value="Genomic_DNA"/>
</dbReference>
<accession>A0A8J3M321</accession>
<dbReference type="AlphaFoldDB" id="A0A8J3M321"/>
<evidence type="ECO:0000313" key="3">
    <source>
        <dbReference type="Proteomes" id="UP000617531"/>
    </source>
</evidence>
<evidence type="ECO:0008006" key="4">
    <source>
        <dbReference type="Google" id="ProtNLM"/>
    </source>
</evidence>
<reference evidence="2" key="1">
    <citation type="journal article" date="2014" name="Int. J. Syst. Evol. Microbiol.">
        <title>Complete genome sequence of Corynebacterium casei LMG S-19264T (=DSM 44701T), isolated from a smear-ripened cheese.</title>
        <authorList>
            <consortium name="US DOE Joint Genome Institute (JGI-PGF)"/>
            <person name="Walter F."/>
            <person name="Albersmeier A."/>
            <person name="Kalinowski J."/>
            <person name="Ruckert C."/>
        </authorList>
    </citation>
    <scope>NUCLEOTIDE SEQUENCE</scope>
    <source>
        <strain evidence="2">CGMCC 1.16548</strain>
    </source>
</reference>
<keyword evidence="1" id="KW-0472">Membrane</keyword>
<keyword evidence="1" id="KW-1133">Transmembrane helix</keyword>
<organism evidence="2 3">
    <name type="scientific">Pseudolysinimonas yzui</name>
    <dbReference type="NCBI Taxonomy" id="2708254"/>
    <lineage>
        <taxon>Bacteria</taxon>
        <taxon>Bacillati</taxon>
        <taxon>Actinomycetota</taxon>
        <taxon>Actinomycetes</taxon>
        <taxon>Micrococcales</taxon>
        <taxon>Microbacteriaceae</taxon>
        <taxon>Pseudolysinimonas</taxon>
    </lineage>
</organism>
<name>A0A8J3M321_9MICO</name>
<keyword evidence="3" id="KW-1185">Reference proteome</keyword>
<dbReference type="RefSeq" id="WP_191284270.1">
    <property type="nucleotide sequence ID" value="NZ_BNAI01000011.1"/>
</dbReference>
<evidence type="ECO:0000256" key="1">
    <source>
        <dbReference type="SAM" id="Phobius"/>
    </source>
</evidence>